<feature type="region of interest" description="Disordered" evidence="6">
    <location>
        <begin position="1"/>
        <end position="76"/>
    </location>
</feature>
<feature type="domain" description="AP2/ERF" evidence="7">
    <location>
        <begin position="105"/>
        <end position="154"/>
    </location>
</feature>
<proteinExistence type="predicted"/>
<protein>
    <submittedName>
        <fullName evidence="8">AP2</fullName>
    </submittedName>
</protein>
<evidence type="ECO:0000256" key="4">
    <source>
        <dbReference type="ARBA" id="ARBA00023163"/>
    </source>
</evidence>
<dbReference type="InterPro" id="IPR001471">
    <property type="entry name" value="AP2/ERF_dom"/>
</dbReference>
<evidence type="ECO:0000313" key="9">
    <source>
        <dbReference type="Proteomes" id="UP001230268"/>
    </source>
</evidence>
<evidence type="ECO:0000259" key="7">
    <source>
        <dbReference type="Pfam" id="PF00847"/>
    </source>
</evidence>
<dbReference type="AlphaFoldDB" id="A0AAD8LKD1"/>
<dbReference type="EMBL" id="JAVEPI010000004">
    <property type="protein sequence ID" value="KAK1442434.1"/>
    <property type="molecule type" value="Genomic_DNA"/>
</dbReference>
<evidence type="ECO:0000256" key="1">
    <source>
        <dbReference type="ARBA" id="ARBA00004123"/>
    </source>
</evidence>
<dbReference type="Pfam" id="PF00847">
    <property type="entry name" value="AP2"/>
    <property type="match status" value="3"/>
</dbReference>
<comment type="subcellular location">
    <subcellularLocation>
        <location evidence="1">Nucleus</location>
    </subcellularLocation>
</comment>
<evidence type="ECO:0000256" key="2">
    <source>
        <dbReference type="ARBA" id="ARBA00023015"/>
    </source>
</evidence>
<organism evidence="8 9">
    <name type="scientific">Babesia gibsoni</name>
    <dbReference type="NCBI Taxonomy" id="33632"/>
    <lineage>
        <taxon>Eukaryota</taxon>
        <taxon>Sar</taxon>
        <taxon>Alveolata</taxon>
        <taxon>Apicomplexa</taxon>
        <taxon>Aconoidasida</taxon>
        <taxon>Piroplasmida</taxon>
        <taxon>Babesiidae</taxon>
        <taxon>Babesia</taxon>
    </lineage>
</organism>
<dbReference type="GO" id="GO:0003677">
    <property type="term" value="F:DNA binding"/>
    <property type="evidence" value="ECO:0007669"/>
    <property type="project" value="UniProtKB-KW"/>
</dbReference>
<keyword evidence="2" id="KW-0805">Transcription regulation</keyword>
<feature type="compositionally biased region" description="Polar residues" evidence="6">
    <location>
        <begin position="67"/>
        <end position="76"/>
    </location>
</feature>
<feature type="compositionally biased region" description="Basic and acidic residues" evidence="6">
    <location>
        <begin position="22"/>
        <end position="31"/>
    </location>
</feature>
<keyword evidence="3" id="KW-0238">DNA-binding</keyword>
<evidence type="ECO:0000313" key="8">
    <source>
        <dbReference type="EMBL" id="KAK1442434.1"/>
    </source>
</evidence>
<evidence type="ECO:0000256" key="3">
    <source>
        <dbReference type="ARBA" id="ARBA00023125"/>
    </source>
</evidence>
<keyword evidence="4" id="KW-0804">Transcription</keyword>
<reference evidence="8" key="1">
    <citation type="submission" date="2023-08" db="EMBL/GenBank/DDBJ databases">
        <title>Draft sequence of the Babesia gibsoni genome.</title>
        <authorList>
            <person name="Yamagishi J.Y."/>
            <person name="Xuan X.X."/>
        </authorList>
    </citation>
    <scope>NUCLEOTIDE SEQUENCE</scope>
    <source>
        <strain evidence="8">Azabu</strain>
    </source>
</reference>
<sequence>MDSYMFGDDMGMGEEQNVDTMYDDKNSESSSKEVPYMHKQNTGSSYTTLCDSSDDNPNVGDYDKQSEQNSQKQCYPTNYGYQPQFDNFDLAALINSTFSKKNGGVISGVKFQPSDNRWIARWTTADGKRACKSFSVNIYGFEQARALAIEARQKGVTLSGRSFCNRERQHAMRSGVGIIGIRFDKTQARWVSSYYEGGKRKFRYFTVKDYGYEQAKQHAILWKTCNDERLIRNRSKQNKTLDFKAMEEPMEPALSQQQWCAQPYQQQCLGYYQQPLEYCNQINDCLVPFDHPLIHQSLLQDKGYLLQNQHMEPRSPSLSTSASVSGYVDPNEQLCYNYQKELSYQNYPAPQHAQQQQPYLYEHQQLQYLGEEMEEYPLEHEHEDDTCSVSGVTFDRRNRRWGARWTTPQGKRAGRYFPVRQFGFNEAKRLAVMCRLQAIEDSRAGEMLSAIDFNMQQSCGEPINESF</sequence>
<accession>A0AAD8LKD1</accession>
<feature type="domain" description="AP2/ERF" evidence="7">
    <location>
        <begin position="388"/>
        <end position="438"/>
    </location>
</feature>
<keyword evidence="5" id="KW-0539">Nucleus</keyword>
<gene>
    <name evidence="8" type="ORF">BgAZ_404640</name>
</gene>
<comment type="caution">
    <text evidence="8">The sequence shown here is derived from an EMBL/GenBank/DDBJ whole genome shotgun (WGS) entry which is preliminary data.</text>
</comment>
<dbReference type="GO" id="GO:0005634">
    <property type="term" value="C:nucleus"/>
    <property type="evidence" value="ECO:0007669"/>
    <property type="project" value="UniProtKB-SubCell"/>
</dbReference>
<feature type="domain" description="AP2/ERF" evidence="7">
    <location>
        <begin position="177"/>
        <end position="227"/>
    </location>
</feature>
<dbReference type="GO" id="GO:0003700">
    <property type="term" value="F:DNA-binding transcription factor activity"/>
    <property type="evidence" value="ECO:0007669"/>
    <property type="project" value="InterPro"/>
</dbReference>
<name>A0AAD8LKD1_BABGI</name>
<evidence type="ECO:0000256" key="6">
    <source>
        <dbReference type="SAM" id="MobiDB-lite"/>
    </source>
</evidence>
<dbReference type="Proteomes" id="UP001230268">
    <property type="component" value="Unassembled WGS sequence"/>
</dbReference>
<feature type="compositionally biased region" description="Polar residues" evidence="6">
    <location>
        <begin position="39"/>
        <end position="51"/>
    </location>
</feature>
<evidence type="ECO:0000256" key="5">
    <source>
        <dbReference type="ARBA" id="ARBA00023242"/>
    </source>
</evidence>
<dbReference type="Gene3D" id="1.20.5.2050">
    <property type="match status" value="3"/>
</dbReference>
<keyword evidence="9" id="KW-1185">Reference proteome</keyword>